<comment type="subcellular location">
    <subcellularLocation>
        <location evidence="1">Membrane</location>
    </subcellularLocation>
</comment>
<feature type="transmembrane region" description="Helical" evidence="7">
    <location>
        <begin position="85"/>
        <end position="104"/>
    </location>
</feature>
<keyword evidence="4" id="KW-0249">Electron transport</keyword>
<name>A0A5P1EV52_ASPOF</name>
<feature type="transmembrane region" description="Helical" evidence="7">
    <location>
        <begin position="192"/>
        <end position="210"/>
    </location>
</feature>
<keyword evidence="11" id="KW-1185">Reference proteome</keyword>
<dbReference type="PROSITE" id="PS50939">
    <property type="entry name" value="CYTOCHROME_B561"/>
    <property type="match status" value="1"/>
</dbReference>
<evidence type="ECO:0000256" key="4">
    <source>
        <dbReference type="ARBA" id="ARBA00022982"/>
    </source>
</evidence>
<evidence type="ECO:0000313" key="11">
    <source>
        <dbReference type="Proteomes" id="UP000243459"/>
    </source>
</evidence>
<feature type="transmembrane region" description="Helical" evidence="7">
    <location>
        <begin position="216"/>
        <end position="234"/>
    </location>
</feature>
<evidence type="ECO:0000256" key="5">
    <source>
        <dbReference type="ARBA" id="ARBA00022989"/>
    </source>
</evidence>
<sequence length="259" mass="29192">MLPAYPLLLFIFSSLGFCQTQSLYKCDESFSFITSSTTKNITGVKKLQPLAAELGWNLHITAMNNITNKEKLGKGKERLKTAHGVLSFTGWGFLPSIGIMITRYFRSFPFKLERWFVVHVSIQLAGYSIGTAAWGIGLSLNGSRHSKTLTSHKIIGILIFCLATLQITALWIKANRDDKYRKYWRIYHHSLGYALVALAVVNIFKGLAILRPPATWKWVCIGILIGLACVALFLEITTWVKFYWPAQLEDESQNQSQPG</sequence>
<dbReference type="GO" id="GO:0016020">
    <property type="term" value="C:membrane"/>
    <property type="evidence" value="ECO:0007669"/>
    <property type="project" value="UniProtKB-SubCell"/>
</dbReference>
<evidence type="ECO:0000256" key="6">
    <source>
        <dbReference type="ARBA" id="ARBA00023136"/>
    </source>
</evidence>
<evidence type="ECO:0000313" key="10">
    <source>
        <dbReference type="EMBL" id="ONK69896.1"/>
    </source>
</evidence>
<dbReference type="SMART" id="SM00665">
    <property type="entry name" value="B561"/>
    <property type="match status" value="1"/>
</dbReference>
<proteinExistence type="predicted"/>
<dbReference type="OrthoDB" id="635461at2759"/>
<dbReference type="InterPro" id="IPR006593">
    <property type="entry name" value="Cyt_b561/ferric_Rdtase_TM"/>
</dbReference>
<dbReference type="Proteomes" id="UP000243459">
    <property type="component" value="Chromosome 5"/>
</dbReference>
<dbReference type="Gene3D" id="1.20.120.1770">
    <property type="match status" value="1"/>
</dbReference>
<gene>
    <name evidence="10" type="ORF">A4U43_C05F27980</name>
</gene>
<evidence type="ECO:0000259" key="9">
    <source>
        <dbReference type="PROSITE" id="PS50939"/>
    </source>
</evidence>
<dbReference type="PANTHER" id="PTHR23130:SF175">
    <property type="entry name" value="CYTOCHROME B561 AND DOMON DOMAIN-CONTAINING PROTEIN"/>
    <property type="match status" value="1"/>
</dbReference>
<evidence type="ECO:0000256" key="2">
    <source>
        <dbReference type="ARBA" id="ARBA00022448"/>
    </source>
</evidence>
<dbReference type="Gramene" id="ONK69896">
    <property type="protein sequence ID" value="ONK69896"/>
    <property type="gene ID" value="A4U43_C05F27980"/>
</dbReference>
<protein>
    <recommendedName>
        <fullName evidence="9">Cytochrome b561 domain-containing protein</fullName>
    </recommendedName>
</protein>
<evidence type="ECO:0000256" key="7">
    <source>
        <dbReference type="SAM" id="Phobius"/>
    </source>
</evidence>
<keyword evidence="3 7" id="KW-0812">Transmembrane</keyword>
<feature type="transmembrane region" description="Helical" evidence="7">
    <location>
        <begin position="154"/>
        <end position="172"/>
    </location>
</feature>
<organism evidence="10 11">
    <name type="scientific">Asparagus officinalis</name>
    <name type="common">Garden asparagus</name>
    <dbReference type="NCBI Taxonomy" id="4686"/>
    <lineage>
        <taxon>Eukaryota</taxon>
        <taxon>Viridiplantae</taxon>
        <taxon>Streptophyta</taxon>
        <taxon>Embryophyta</taxon>
        <taxon>Tracheophyta</taxon>
        <taxon>Spermatophyta</taxon>
        <taxon>Magnoliopsida</taxon>
        <taxon>Liliopsida</taxon>
        <taxon>Asparagales</taxon>
        <taxon>Asparagaceae</taxon>
        <taxon>Asparagoideae</taxon>
        <taxon>Asparagus</taxon>
    </lineage>
</organism>
<evidence type="ECO:0000256" key="8">
    <source>
        <dbReference type="SAM" id="SignalP"/>
    </source>
</evidence>
<keyword evidence="5 7" id="KW-1133">Transmembrane helix</keyword>
<dbReference type="PANTHER" id="PTHR23130">
    <property type="entry name" value="CYTOCHROME B561 AND DOMON DOMAIN-CONTAINING PROTEIN"/>
    <property type="match status" value="1"/>
</dbReference>
<feature type="domain" description="Cytochrome b561" evidence="9">
    <location>
        <begin position="41"/>
        <end position="243"/>
    </location>
</feature>
<keyword evidence="6 7" id="KW-0472">Membrane</keyword>
<feature type="signal peptide" evidence="8">
    <location>
        <begin position="1"/>
        <end position="20"/>
    </location>
</feature>
<dbReference type="AlphaFoldDB" id="A0A5P1EV52"/>
<evidence type="ECO:0000256" key="3">
    <source>
        <dbReference type="ARBA" id="ARBA00022692"/>
    </source>
</evidence>
<feature type="chain" id="PRO_5024276494" description="Cytochrome b561 domain-containing protein" evidence="8">
    <location>
        <begin position="21"/>
        <end position="259"/>
    </location>
</feature>
<keyword evidence="8" id="KW-0732">Signal</keyword>
<evidence type="ECO:0000256" key="1">
    <source>
        <dbReference type="ARBA" id="ARBA00004370"/>
    </source>
</evidence>
<accession>A0A5P1EV52</accession>
<dbReference type="Pfam" id="PF03188">
    <property type="entry name" value="Cytochrom_B561"/>
    <property type="match status" value="1"/>
</dbReference>
<feature type="transmembrane region" description="Helical" evidence="7">
    <location>
        <begin position="116"/>
        <end position="134"/>
    </location>
</feature>
<dbReference type="CDD" id="cd08760">
    <property type="entry name" value="Cyt_b561_FRRS1_like"/>
    <property type="match status" value="1"/>
</dbReference>
<reference evidence="11" key="1">
    <citation type="journal article" date="2017" name="Nat. Commun.">
        <title>The asparagus genome sheds light on the origin and evolution of a young Y chromosome.</title>
        <authorList>
            <person name="Harkess A."/>
            <person name="Zhou J."/>
            <person name="Xu C."/>
            <person name="Bowers J.E."/>
            <person name="Van der Hulst R."/>
            <person name="Ayyampalayam S."/>
            <person name="Mercati F."/>
            <person name="Riccardi P."/>
            <person name="McKain M.R."/>
            <person name="Kakrana A."/>
            <person name="Tang H."/>
            <person name="Ray J."/>
            <person name="Groenendijk J."/>
            <person name="Arikit S."/>
            <person name="Mathioni S.M."/>
            <person name="Nakano M."/>
            <person name="Shan H."/>
            <person name="Telgmann-Rauber A."/>
            <person name="Kanno A."/>
            <person name="Yue Z."/>
            <person name="Chen H."/>
            <person name="Li W."/>
            <person name="Chen Y."/>
            <person name="Xu X."/>
            <person name="Zhang Y."/>
            <person name="Luo S."/>
            <person name="Chen H."/>
            <person name="Gao J."/>
            <person name="Mao Z."/>
            <person name="Pires J.C."/>
            <person name="Luo M."/>
            <person name="Kudrna D."/>
            <person name="Wing R.A."/>
            <person name="Meyers B.C."/>
            <person name="Yi K."/>
            <person name="Kong H."/>
            <person name="Lavrijsen P."/>
            <person name="Sunseri F."/>
            <person name="Falavigna A."/>
            <person name="Ye Y."/>
            <person name="Leebens-Mack J.H."/>
            <person name="Chen G."/>
        </authorList>
    </citation>
    <scope>NUCLEOTIDE SEQUENCE [LARGE SCALE GENOMIC DNA]</scope>
    <source>
        <strain evidence="11">cv. DH0086</strain>
    </source>
</reference>
<dbReference type="OMA" id="TIQMLAM"/>
<keyword evidence="2" id="KW-0813">Transport</keyword>
<dbReference type="EMBL" id="CM007385">
    <property type="protein sequence ID" value="ONK69896.1"/>
    <property type="molecule type" value="Genomic_DNA"/>
</dbReference>